<dbReference type="HAMAP" id="MF_01241">
    <property type="entry name" value="GlcN6P_deamin"/>
    <property type="match status" value="1"/>
</dbReference>
<protein>
    <recommendedName>
        <fullName evidence="3">Glucosamine-6-phosphate deaminase</fullName>
        <ecNumber evidence="3">3.5.99.6</ecNumber>
    </recommendedName>
    <alternativeName>
        <fullName evidence="3">GlcN6P deaminase</fullName>
        <shortName evidence="3">GNPDA</shortName>
    </alternativeName>
    <alternativeName>
        <fullName evidence="3">Glucosamine-6-phosphate isomerase</fullName>
    </alternativeName>
</protein>
<dbReference type="InterPro" id="IPR006148">
    <property type="entry name" value="Glc/Gal-6P_isomerase"/>
</dbReference>
<evidence type="ECO:0000313" key="5">
    <source>
        <dbReference type="EMBL" id="MFD1737560.1"/>
    </source>
</evidence>
<evidence type="ECO:0000259" key="4">
    <source>
        <dbReference type="Pfam" id="PF01182"/>
    </source>
</evidence>
<comment type="catalytic activity">
    <reaction evidence="3">
        <text>alpha-D-glucosamine 6-phosphate + H2O = beta-D-fructose 6-phosphate + NH4(+)</text>
        <dbReference type="Rhea" id="RHEA:12172"/>
        <dbReference type="ChEBI" id="CHEBI:15377"/>
        <dbReference type="ChEBI" id="CHEBI:28938"/>
        <dbReference type="ChEBI" id="CHEBI:57634"/>
        <dbReference type="ChEBI" id="CHEBI:75989"/>
        <dbReference type="EC" id="3.5.99.6"/>
    </reaction>
</comment>
<name>A0ABW4LTV7_9BACI</name>
<organism evidence="5 6">
    <name type="scientific">Bacillus salitolerans</name>
    <dbReference type="NCBI Taxonomy" id="1437434"/>
    <lineage>
        <taxon>Bacteria</taxon>
        <taxon>Bacillati</taxon>
        <taxon>Bacillota</taxon>
        <taxon>Bacilli</taxon>
        <taxon>Bacillales</taxon>
        <taxon>Bacillaceae</taxon>
        <taxon>Bacillus</taxon>
    </lineage>
</organism>
<comment type="caution">
    <text evidence="3">Lacks conserved residue(s) required for the propagation of feature annotation.</text>
</comment>
<keyword evidence="1 3" id="KW-0378">Hydrolase</keyword>
<dbReference type="CDD" id="cd01399">
    <property type="entry name" value="GlcN6P_deaminase"/>
    <property type="match status" value="1"/>
</dbReference>
<dbReference type="NCBIfam" id="TIGR00502">
    <property type="entry name" value="nagB"/>
    <property type="match status" value="1"/>
</dbReference>
<dbReference type="EMBL" id="JBHUEM010000020">
    <property type="protein sequence ID" value="MFD1737560.1"/>
    <property type="molecule type" value="Genomic_DNA"/>
</dbReference>
<evidence type="ECO:0000256" key="3">
    <source>
        <dbReference type="HAMAP-Rule" id="MF_01241"/>
    </source>
</evidence>
<dbReference type="PANTHER" id="PTHR11280">
    <property type="entry name" value="GLUCOSAMINE-6-PHOSPHATE ISOMERASE"/>
    <property type="match status" value="1"/>
</dbReference>
<accession>A0ABW4LTV7</accession>
<dbReference type="RefSeq" id="WP_377928763.1">
    <property type="nucleotide sequence ID" value="NZ_JBHUEM010000020.1"/>
</dbReference>
<dbReference type="Pfam" id="PF01182">
    <property type="entry name" value="Glucosamine_iso"/>
    <property type="match status" value="1"/>
</dbReference>
<dbReference type="InterPro" id="IPR037171">
    <property type="entry name" value="NagB/RpiA_transferase-like"/>
</dbReference>
<comment type="pathway">
    <text evidence="3">Amino-sugar metabolism; N-acetylneuraminate degradation; D-fructose 6-phosphate from N-acetylneuraminate: step 5/5.</text>
</comment>
<reference evidence="6" key="1">
    <citation type="journal article" date="2019" name="Int. J. Syst. Evol. Microbiol.">
        <title>The Global Catalogue of Microorganisms (GCM) 10K type strain sequencing project: providing services to taxonomists for standard genome sequencing and annotation.</title>
        <authorList>
            <consortium name="The Broad Institute Genomics Platform"/>
            <consortium name="The Broad Institute Genome Sequencing Center for Infectious Disease"/>
            <person name="Wu L."/>
            <person name="Ma J."/>
        </authorList>
    </citation>
    <scope>NUCLEOTIDE SEQUENCE [LARGE SCALE GENOMIC DNA]</scope>
    <source>
        <strain evidence="6">CCUG 49339</strain>
    </source>
</reference>
<dbReference type="EC" id="3.5.99.6" evidence="3"/>
<dbReference type="PANTHER" id="PTHR11280:SF5">
    <property type="entry name" value="GLUCOSAMINE-6-PHOSPHATE ISOMERASE"/>
    <property type="match status" value="1"/>
</dbReference>
<comment type="function">
    <text evidence="3">Catalyzes the reversible isomerization-deamination of glucosamine 6-phosphate (GlcN6P) to form fructose 6-phosphate (Fru6P) and ammonium ion.</text>
</comment>
<sequence>MNIHVVDHYESMSQLSATKIIEAVTSRSKITLGLATGATPLRTYELLINDHKLNGTSYKNVTTFNLDEYVGVKRLSKESYYSYMKKKLFHSIDVEEDNIFIPNGMASNLQEECNRYEQMITNRCGIDLQILGIGENGHIGFNEPGTNFSSHTHIVELTDSTKNANAQYFDKPTQMPTHAITMGIATIMNAREIMLLATGSRKANAIYEVLHGKVTNLIPATILQQHPNVTIIVDRDAYSLCETYERTKRYVR</sequence>
<evidence type="ECO:0000256" key="1">
    <source>
        <dbReference type="ARBA" id="ARBA00022801"/>
    </source>
</evidence>
<dbReference type="SUPFAM" id="SSF100950">
    <property type="entry name" value="NagB/RpiA/CoA transferase-like"/>
    <property type="match status" value="1"/>
</dbReference>
<feature type="active site" description="For ring-opening step" evidence="3">
    <location>
        <position position="136"/>
    </location>
</feature>
<feature type="active site" description="For ring-opening step" evidence="3">
    <location>
        <position position="143"/>
    </location>
</feature>
<dbReference type="Gene3D" id="3.40.50.1360">
    <property type="match status" value="1"/>
</dbReference>
<comment type="caution">
    <text evidence="5">The sequence shown here is derived from an EMBL/GenBank/DDBJ whole genome shotgun (WGS) entry which is preliminary data.</text>
</comment>
<feature type="domain" description="Glucosamine/galactosamine-6-phosphate isomerase" evidence="4">
    <location>
        <begin position="10"/>
        <end position="226"/>
    </location>
</feature>
<feature type="active site" description="Proton acceptor; for enolization step" evidence="3">
    <location>
        <position position="67"/>
    </location>
</feature>
<evidence type="ECO:0000313" key="6">
    <source>
        <dbReference type="Proteomes" id="UP001597214"/>
    </source>
</evidence>
<comment type="similarity">
    <text evidence="3">Belongs to the glucosamine/galactosamine-6-phosphate isomerase family. NagB subfamily.</text>
</comment>
<feature type="active site" description="Proton acceptor; for ring-opening step" evidence="3">
    <location>
        <position position="138"/>
    </location>
</feature>
<dbReference type="Proteomes" id="UP001597214">
    <property type="component" value="Unassembled WGS sequence"/>
</dbReference>
<evidence type="ECO:0000256" key="2">
    <source>
        <dbReference type="ARBA" id="ARBA00023277"/>
    </source>
</evidence>
<dbReference type="InterPro" id="IPR004547">
    <property type="entry name" value="Glucosamine6P_isomerase"/>
</dbReference>
<keyword evidence="6" id="KW-1185">Reference proteome</keyword>
<keyword evidence="2 3" id="KW-0119">Carbohydrate metabolism</keyword>
<gene>
    <name evidence="3 5" type="primary">nagB</name>
    <name evidence="5" type="ORF">ACFSCX_13450</name>
</gene>
<dbReference type="GO" id="GO:0004342">
    <property type="term" value="F:glucosamine-6-phosphate deaminase activity"/>
    <property type="evidence" value="ECO:0007669"/>
    <property type="project" value="UniProtKB-EC"/>
</dbReference>
<proteinExistence type="inferred from homology"/>